<evidence type="ECO:0000256" key="1">
    <source>
        <dbReference type="SAM" id="Phobius"/>
    </source>
</evidence>
<gene>
    <name evidence="2" type="ORF">HNQ58_001413</name>
</gene>
<keyword evidence="1" id="KW-0812">Transmembrane</keyword>
<evidence type="ECO:0000313" key="3">
    <source>
        <dbReference type="Proteomes" id="UP000519004"/>
    </source>
</evidence>
<keyword evidence="1" id="KW-1133">Transmembrane helix</keyword>
<evidence type="ECO:0000313" key="2">
    <source>
        <dbReference type="EMBL" id="MBB5015509.1"/>
    </source>
</evidence>
<accession>A0A7W7XZU7</accession>
<dbReference type="EMBL" id="JACHHX010000008">
    <property type="protein sequence ID" value="MBB5015509.1"/>
    <property type="molecule type" value="Genomic_DNA"/>
</dbReference>
<reference evidence="2 3" key="1">
    <citation type="submission" date="2020-08" db="EMBL/GenBank/DDBJ databases">
        <title>Genomic Encyclopedia of Type Strains, Phase IV (KMG-IV): sequencing the most valuable type-strain genomes for metagenomic binning, comparative biology and taxonomic classification.</title>
        <authorList>
            <person name="Goeker M."/>
        </authorList>
    </citation>
    <scope>NUCLEOTIDE SEQUENCE [LARGE SCALE GENOMIC DNA]</scope>
    <source>
        <strain evidence="2 3">DSM 25897</strain>
    </source>
</reference>
<dbReference type="RefSeq" id="WP_183948195.1">
    <property type="nucleotide sequence ID" value="NZ_JACHHX010000008.1"/>
</dbReference>
<feature type="transmembrane region" description="Helical" evidence="1">
    <location>
        <begin position="54"/>
        <end position="73"/>
    </location>
</feature>
<comment type="caution">
    <text evidence="2">The sequence shown here is derived from an EMBL/GenBank/DDBJ whole genome shotgun (WGS) entry which is preliminary data.</text>
</comment>
<proteinExistence type="predicted"/>
<name>A0A7W7XZU7_9GAMM</name>
<keyword evidence="1" id="KW-0472">Membrane</keyword>
<dbReference type="AlphaFoldDB" id="A0A7W7XZU7"/>
<dbReference type="Proteomes" id="UP000519004">
    <property type="component" value="Unassembled WGS sequence"/>
</dbReference>
<organism evidence="2 3">
    <name type="scientific">Rehaibacterium terrae</name>
    <dbReference type="NCBI Taxonomy" id="1341696"/>
    <lineage>
        <taxon>Bacteria</taxon>
        <taxon>Pseudomonadati</taxon>
        <taxon>Pseudomonadota</taxon>
        <taxon>Gammaproteobacteria</taxon>
        <taxon>Lysobacterales</taxon>
        <taxon>Lysobacteraceae</taxon>
        <taxon>Rehaibacterium</taxon>
    </lineage>
</organism>
<keyword evidence="3" id="KW-1185">Reference proteome</keyword>
<protein>
    <submittedName>
        <fullName evidence="2">Ferric-dicitrate binding protein FerR (Iron transport regulator)</fullName>
    </submittedName>
</protein>
<sequence>MNPMPGTDTPRPSETGDDARVLAYLAGLPEPEPPATLWLRLAAARQRRHTRRRAARFGLAAVAALALAVLAPWRVAPPPLAPSALPPEAVATFAMPSLDDADAIAELRALDRALQSAYEQGASEQEVAALWRARERAAARLQPATPPLPQPLRI</sequence>